<proteinExistence type="inferred from homology"/>
<comment type="similarity">
    <text evidence="5">Belongs to the DAPG/phloretin hydrolase family.</text>
</comment>
<evidence type="ECO:0000313" key="8">
    <source>
        <dbReference type="Proteomes" id="UP001271640"/>
    </source>
</evidence>
<evidence type="ECO:0000256" key="5">
    <source>
        <dbReference type="ARBA" id="ARBA00023459"/>
    </source>
</evidence>
<keyword evidence="3" id="KW-0378">Hydrolase</keyword>
<reference evidence="8" key="1">
    <citation type="journal article" date="2024" name="Toxins">
        <title>Genome Sequence Analysis of Native Xenorhabdus Strains Isolated from Entomopathogenic Nematodes in Argentina.</title>
        <authorList>
            <person name="Palma L."/>
            <person name="Frizzo L."/>
            <person name="Kaiser S."/>
            <person name="Berry C."/>
            <person name="Caballero P."/>
            <person name="Bode H.B."/>
            <person name="Del Valle E.E."/>
        </authorList>
    </citation>
    <scope>NUCLEOTIDE SEQUENCE [LARGE SCALE GENOMIC DNA]</scope>
    <source>
        <strain evidence="8">Reich</strain>
    </source>
</reference>
<comment type="caution">
    <text evidence="7">The sequence shown here is derived from an EMBL/GenBank/DDBJ whole genome shotgun (WGS) entry which is preliminary data.</text>
</comment>
<evidence type="ECO:0000259" key="6">
    <source>
        <dbReference type="Pfam" id="PF18089"/>
    </source>
</evidence>
<dbReference type="EMBL" id="VCDP01000031">
    <property type="protein sequence ID" value="MDX7999402.1"/>
    <property type="molecule type" value="Genomic_DNA"/>
</dbReference>
<protein>
    <recommendedName>
        <fullName evidence="6">DAPG hydrolase PhiG domain-containing protein</fullName>
    </recommendedName>
</protein>
<evidence type="ECO:0000256" key="2">
    <source>
        <dbReference type="ARBA" id="ARBA00022723"/>
    </source>
</evidence>
<keyword evidence="2" id="KW-0479">Metal-binding</keyword>
<keyword evidence="8" id="KW-1185">Reference proteome</keyword>
<dbReference type="Pfam" id="PF18089">
    <property type="entry name" value="DAPG_hydrolase"/>
    <property type="match status" value="1"/>
</dbReference>
<dbReference type="RefSeq" id="WP_319926128.1">
    <property type="nucleotide sequence ID" value="NZ_VCDP01000031.1"/>
</dbReference>
<feature type="domain" description="DAPG hydrolase PhiG" evidence="6">
    <location>
        <begin position="10"/>
        <end position="144"/>
    </location>
</feature>
<evidence type="ECO:0000256" key="3">
    <source>
        <dbReference type="ARBA" id="ARBA00022801"/>
    </source>
</evidence>
<evidence type="ECO:0000313" key="7">
    <source>
        <dbReference type="EMBL" id="MDX7999402.1"/>
    </source>
</evidence>
<keyword evidence="4" id="KW-0862">Zinc</keyword>
<organism evidence="7 8">
    <name type="scientific">Xenorhabdus littoralis</name>
    <dbReference type="NCBI Taxonomy" id="2582835"/>
    <lineage>
        <taxon>Bacteria</taxon>
        <taxon>Pseudomonadati</taxon>
        <taxon>Pseudomonadota</taxon>
        <taxon>Gammaproteobacteria</taxon>
        <taxon>Enterobacterales</taxon>
        <taxon>Morganellaceae</taxon>
        <taxon>Xenorhabdus</taxon>
    </lineage>
</organism>
<evidence type="ECO:0000256" key="4">
    <source>
        <dbReference type="ARBA" id="ARBA00022833"/>
    </source>
</evidence>
<evidence type="ECO:0000256" key="1">
    <source>
        <dbReference type="ARBA" id="ARBA00001947"/>
    </source>
</evidence>
<accession>A0ABU4SL65</accession>
<gene>
    <name evidence="7" type="ORF">FE394_09350</name>
</gene>
<sequence>MSRNLKERWDLDDIGNMLNPAPLRLEMGITRINDGRLVVACQSDLMDCKGAMLNWWFSYFCTTQHLKWWYPRDHKHHYGWDDKWKKGENYIGATIHAVESLNEIPPVAAKIKFHHPSDFFSSNSVASAFEKKWISAAVCGCSGFGDDEFASLSRILPSLYYAENTDNVVPPDWW</sequence>
<dbReference type="Proteomes" id="UP001271640">
    <property type="component" value="Unassembled WGS sequence"/>
</dbReference>
<comment type="cofactor">
    <cofactor evidence="1">
        <name>Zn(2+)</name>
        <dbReference type="ChEBI" id="CHEBI:29105"/>
    </cofactor>
</comment>
<dbReference type="InterPro" id="IPR041526">
    <property type="entry name" value="DAPG_hydrolase"/>
</dbReference>
<name>A0ABU4SL65_9GAMM</name>